<keyword evidence="3" id="KW-1185">Reference proteome</keyword>
<comment type="caution">
    <text evidence="2">The sequence shown here is derived from an EMBL/GenBank/DDBJ whole genome shotgun (WGS) entry which is preliminary data.</text>
</comment>
<dbReference type="EMBL" id="JARBJD010000300">
    <property type="protein sequence ID" value="KAK2944419.1"/>
    <property type="molecule type" value="Genomic_DNA"/>
</dbReference>
<name>A0ABQ9WY26_9EUKA</name>
<gene>
    <name evidence="2" type="ORF">BLNAU_20674</name>
</gene>
<organism evidence="2 3">
    <name type="scientific">Blattamonas nauphoetae</name>
    <dbReference type="NCBI Taxonomy" id="2049346"/>
    <lineage>
        <taxon>Eukaryota</taxon>
        <taxon>Metamonada</taxon>
        <taxon>Preaxostyla</taxon>
        <taxon>Oxymonadida</taxon>
        <taxon>Blattamonas</taxon>
    </lineage>
</organism>
<evidence type="ECO:0000313" key="3">
    <source>
        <dbReference type="Proteomes" id="UP001281761"/>
    </source>
</evidence>
<sequence length="71" mass="7790">MPQKDKPQKSGYTTKQSGDGCGMAGMWGASHFDEINVMCCCDGLKVNTAKGKVIPMYRAVMQGIVSRDFRQ</sequence>
<evidence type="ECO:0000313" key="2">
    <source>
        <dbReference type="EMBL" id="KAK2944419.1"/>
    </source>
</evidence>
<dbReference type="Proteomes" id="UP001281761">
    <property type="component" value="Unassembled WGS sequence"/>
</dbReference>
<reference evidence="2 3" key="1">
    <citation type="journal article" date="2022" name="bioRxiv">
        <title>Genomics of Preaxostyla Flagellates Illuminates Evolutionary Transitions and the Path Towards Mitochondrial Loss.</title>
        <authorList>
            <person name="Novak L.V.F."/>
            <person name="Treitli S.C."/>
            <person name="Pyrih J."/>
            <person name="Halakuc P."/>
            <person name="Pipaliya S.V."/>
            <person name="Vacek V."/>
            <person name="Brzon O."/>
            <person name="Soukal P."/>
            <person name="Eme L."/>
            <person name="Dacks J.B."/>
            <person name="Karnkowska A."/>
            <person name="Elias M."/>
            <person name="Hampl V."/>
        </authorList>
    </citation>
    <scope>NUCLEOTIDE SEQUENCE [LARGE SCALE GENOMIC DNA]</scope>
    <source>
        <strain evidence="2">NAU3</strain>
        <tissue evidence="2">Gut</tissue>
    </source>
</reference>
<feature type="region of interest" description="Disordered" evidence="1">
    <location>
        <begin position="1"/>
        <end position="21"/>
    </location>
</feature>
<proteinExistence type="predicted"/>
<protein>
    <submittedName>
        <fullName evidence="2">Uncharacterized protein</fullName>
    </submittedName>
</protein>
<evidence type="ECO:0000256" key="1">
    <source>
        <dbReference type="SAM" id="MobiDB-lite"/>
    </source>
</evidence>
<accession>A0ABQ9WY26</accession>